<dbReference type="InterPro" id="IPR006119">
    <property type="entry name" value="Resolv_N"/>
</dbReference>
<proteinExistence type="predicted"/>
<name>A0A8B3KC49_SHISO</name>
<evidence type="ECO:0000313" key="3">
    <source>
        <dbReference type="Proteomes" id="UP000267101"/>
    </source>
</evidence>
<dbReference type="AlphaFoldDB" id="A0A8B3KC49"/>
<dbReference type="InterPro" id="IPR036162">
    <property type="entry name" value="Resolvase-like_N_sf"/>
</dbReference>
<accession>A0A8B3KC49</accession>
<comment type="caution">
    <text evidence="2">The sequence shown here is derived from an EMBL/GenBank/DDBJ whole genome shotgun (WGS) entry which is preliminary data.</text>
</comment>
<dbReference type="PROSITE" id="PS51736">
    <property type="entry name" value="RECOMBINASES_3"/>
    <property type="match status" value="1"/>
</dbReference>
<protein>
    <submittedName>
        <fullName evidence="2">DNA invertase</fullName>
    </submittedName>
</protein>
<feature type="domain" description="Resolvase/invertase-type recombinase catalytic" evidence="1">
    <location>
        <begin position="1"/>
        <end position="95"/>
    </location>
</feature>
<evidence type="ECO:0000259" key="1">
    <source>
        <dbReference type="PROSITE" id="PS51736"/>
    </source>
</evidence>
<dbReference type="Gene3D" id="3.40.50.1390">
    <property type="entry name" value="Resolvase, N-terminal catalytic domain"/>
    <property type="match status" value="1"/>
</dbReference>
<gene>
    <name evidence="2" type="ORF">EKS37_06960</name>
</gene>
<organism evidence="2 3">
    <name type="scientific">Shigella sonnei</name>
    <dbReference type="NCBI Taxonomy" id="624"/>
    <lineage>
        <taxon>Bacteria</taxon>
        <taxon>Pseudomonadati</taxon>
        <taxon>Pseudomonadota</taxon>
        <taxon>Gammaproteobacteria</taxon>
        <taxon>Enterobacterales</taxon>
        <taxon>Enterobacteriaceae</taxon>
        <taxon>Shigella</taxon>
    </lineage>
</organism>
<dbReference type="EMBL" id="RXYT01000054">
    <property type="protein sequence ID" value="RTY52030.1"/>
    <property type="molecule type" value="Genomic_DNA"/>
</dbReference>
<dbReference type="Proteomes" id="UP000267101">
    <property type="component" value="Unassembled WGS sequence"/>
</dbReference>
<evidence type="ECO:0000313" key="2">
    <source>
        <dbReference type="EMBL" id="RTY52030.1"/>
    </source>
</evidence>
<dbReference type="Pfam" id="PF00239">
    <property type="entry name" value="Resolvase"/>
    <property type="match status" value="1"/>
</dbReference>
<dbReference type="SUPFAM" id="SSF53041">
    <property type="entry name" value="Resolvase-like"/>
    <property type="match status" value="1"/>
</dbReference>
<dbReference type="GO" id="GO:0000150">
    <property type="term" value="F:DNA strand exchange activity"/>
    <property type="evidence" value="ECO:0007669"/>
    <property type="project" value="InterPro"/>
</dbReference>
<dbReference type="GO" id="GO:0003677">
    <property type="term" value="F:DNA binding"/>
    <property type="evidence" value="ECO:0007669"/>
    <property type="project" value="InterPro"/>
</dbReference>
<sequence length="95" mass="11064">MKKLLRTLSAVDARVVCKPNRLGRSMWHLVVLLEELCKRGINFRALAQSIFAQQWGDECCKSKRICDLKVIVLFLCEQKIFIRNDYVNHFILPTA</sequence>
<reference evidence="2 3" key="1">
    <citation type="submission" date="2018-12" db="EMBL/GenBank/DDBJ databases">
        <title>Na.</title>
        <authorList>
            <person name="Fouts D.E."/>
            <person name="Sutton G."/>
            <person name="Singh I."/>
            <person name="Nguyen K."/>
        </authorList>
    </citation>
    <scope>NUCLEOTIDE SEQUENCE [LARGE SCALE GENOMIC DNA]</scope>
    <source>
        <strain evidence="2 3">AP274</strain>
    </source>
</reference>